<evidence type="ECO:0000313" key="2">
    <source>
        <dbReference type="Proteomes" id="UP001060215"/>
    </source>
</evidence>
<proteinExistence type="predicted"/>
<organism evidence="1 2">
    <name type="scientific">Camellia lanceoleosa</name>
    <dbReference type="NCBI Taxonomy" id="1840588"/>
    <lineage>
        <taxon>Eukaryota</taxon>
        <taxon>Viridiplantae</taxon>
        <taxon>Streptophyta</taxon>
        <taxon>Embryophyta</taxon>
        <taxon>Tracheophyta</taxon>
        <taxon>Spermatophyta</taxon>
        <taxon>Magnoliopsida</taxon>
        <taxon>eudicotyledons</taxon>
        <taxon>Gunneridae</taxon>
        <taxon>Pentapetalae</taxon>
        <taxon>asterids</taxon>
        <taxon>Ericales</taxon>
        <taxon>Theaceae</taxon>
        <taxon>Camellia</taxon>
    </lineage>
</organism>
<sequence>MMCSMMTGDSYNCGERIDTSKFGADPNLPTKEVSYEGFSLQDIEIASKLVGFDADDEESLDEKYKKLCCDIAQLPHDSNDCRLIEIAT</sequence>
<dbReference type="Proteomes" id="UP001060215">
    <property type="component" value="Chromosome 11"/>
</dbReference>
<keyword evidence="2" id="KW-1185">Reference proteome</keyword>
<protein>
    <submittedName>
        <fullName evidence="1">Poly [ADP-ribose] polymerase 1</fullName>
    </submittedName>
</protein>
<evidence type="ECO:0000313" key="1">
    <source>
        <dbReference type="EMBL" id="KAI7983122.1"/>
    </source>
</evidence>
<comment type="caution">
    <text evidence="1">The sequence shown here is derived from an EMBL/GenBank/DDBJ whole genome shotgun (WGS) entry which is preliminary data.</text>
</comment>
<name>A0ACC0F473_9ERIC</name>
<gene>
    <name evidence="1" type="ORF">LOK49_LG15G02020</name>
</gene>
<accession>A0ACC0F473</accession>
<reference evidence="1 2" key="1">
    <citation type="journal article" date="2022" name="Plant J.">
        <title>Chromosome-level genome of Camellia lanceoleosa provides a valuable resource for understanding genome evolution and self-incompatibility.</title>
        <authorList>
            <person name="Gong W."/>
            <person name="Xiao S."/>
            <person name="Wang L."/>
            <person name="Liao Z."/>
            <person name="Chang Y."/>
            <person name="Mo W."/>
            <person name="Hu G."/>
            <person name="Li W."/>
            <person name="Zhao G."/>
            <person name="Zhu H."/>
            <person name="Hu X."/>
            <person name="Ji K."/>
            <person name="Xiang X."/>
            <person name="Song Q."/>
            <person name="Yuan D."/>
            <person name="Jin S."/>
            <person name="Zhang L."/>
        </authorList>
    </citation>
    <scope>NUCLEOTIDE SEQUENCE [LARGE SCALE GENOMIC DNA]</scope>
    <source>
        <strain evidence="1">SQ_2022a</strain>
    </source>
</reference>
<dbReference type="EMBL" id="CM045768">
    <property type="protein sequence ID" value="KAI7983122.1"/>
    <property type="molecule type" value="Genomic_DNA"/>
</dbReference>